<dbReference type="InterPro" id="IPR023485">
    <property type="entry name" value="Ptyr_pPase"/>
</dbReference>
<dbReference type="RefSeq" id="WP_306727113.1">
    <property type="nucleotide sequence ID" value="NZ_JAYGII010000034.1"/>
</dbReference>
<organism evidence="3 4">
    <name type="scientific">Natronospira elongata</name>
    <dbReference type="NCBI Taxonomy" id="3110268"/>
    <lineage>
        <taxon>Bacteria</taxon>
        <taxon>Pseudomonadati</taxon>
        <taxon>Pseudomonadota</taxon>
        <taxon>Gammaproteobacteria</taxon>
        <taxon>Natronospirales</taxon>
        <taxon>Natronospiraceae</taxon>
        <taxon>Natronospira</taxon>
    </lineage>
</organism>
<dbReference type="PANTHER" id="PTHR43428">
    <property type="entry name" value="ARSENATE REDUCTASE"/>
    <property type="match status" value="1"/>
</dbReference>
<dbReference type="Gene3D" id="3.40.50.2300">
    <property type="match status" value="1"/>
</dbReference>
<proteinExistence type="predicted"/>
<accession>A0AAP6JG20</accession>
<feature type="domain" description="Phosphotyrosine protein phosphatase I" evidence="2">
    <location>
        <begin position="9"/>
        <end position="138"/>
    </location>
</feature>
<dbReference type="SMART" id="SM00226">
    <property type="entry name" value="LMWPc"/>
    <property type="match status" value="1"/>
</dbReference>
<evidence type="ECO:0000313" key="3">
    <source>
        <dbReference type="EMBL" id="MEA5446461.1"/>
    </source>
</evidence>
<dbReference type="Pfam" id="PF01451">
    <property type="entry name" value="LMWPc"/>
    <property type="match status" value="1"/>
</dbReference>
<keyword evidence="4" id="KW-1185">Reference proteome</keyword>
<evidence type="ECO:0000313" key="4">
    <source>
        <dbReference type="Proteomes" id="UP001302316"/>
    </source>
</evidence>
<dbReference type="Proteomes" id="UP001302316">
    <property type="component" value="Unassembled WGS sequence"/>
</dbReference>
<dbReference type="GO" id="GO:0030612">
    <property type="term" value="F:arsenate reductase (thioredoxin) activity"/>
    <property type="evidence" value="ECO:0007669"/>
    <property type="project" value="UniProtKB-EC"/>
</dbReference>
<reference evidence="3 4" key="1">
    <citation type="submission" date="2023-12" db="EMBL/GenBank/DDBJ databases">
        <title>Whole-genome sequencing of halo(alkali)philic microorganisms from hypersaline lakes.</title>
        <authorList>
            <person name="Sorokin D.Y."/>
            <person name="Merkel A.Y."/>
            <person name="Messina E."/>
            <person name="Yakimov M."/>
        </authorList>
    </citation>
    <scope>NUCLEOTIDE SEQUENCE [LARGE SCALE GENOMIC DNA]</scope>
    <source>
        <strain evidence="3 4">AB-CW1</strain>
    </source>
</reference>
<evidence type="ECO:0000256" key="1">
    <source>
        <dbReference type="ARBA" id="ARBA00022849"/>
    </source>
</evidence>
<dbReference type="EC" id="1.20.4.4" evidence="3"/>
<dbReference type="EMBL" id="JAYGII010000034">
    <property type="protein sequence ID" value="MEA5446461.1"/>
    <property type="molecule type" value="Genomic_DNA"/>
</dbReference>
<dbReference type="SUPFAM" id="SSF52788">
    <property type="entry name" value="Phosphotyrosine protein phosphatases I"/>
    <property type="match status" value="1"/>
</dbReference>
<dbReference type="PANTHER" id="PTHR43428:SF1">
    <property type="entry name" value="ARSENATE REDUCTASE"/>
    <property type="match status" value="1"/>
</dbReference>
<comment type="caution">
    <text evidence="3">The sequence shown here is derived from an EMBL/GenBank/DDBJ whole genome shotgun (WGS) entry which is preliminary data.</text>
</comment>
<dbReference type="InterPro" id="IPR036196">
    <property type="entry name" value="Ptyr_pPase_sf"/>
</dbReference>
<protein>
    <submittedName>
        <fullName evidence="3">Arsenate reductase ArsC</fullName>
        <ecNumber evidence="3">1.20.4.4</ecNumber>
    </submittedName>
</protein>
<gene>
    <name evidence="3" type="ORF">VCB98_11580</name>
</gene>
<name>A0AAP6JG20_9GAMM</name>
<keyword evidence="3" id="KW-0560">Oxidoreductase</keyword>
<evidence type="ECO:0000259" key="2">
    <source>
        <dbReference type="SMART" id="SM00226"/>
    </source>
</evidence>
<dbReference type="CDD" id="cd16345">
    <property type="entry name" value="LMWP_ArsC"/>
    <property type="match status" value="1"/>
</dbReference>
<dbReference type="GO" id="GO:0046685">
    <property type="term" value="P:response to arsenic-containing substance"/>
    <property type="evidence" value="ECO:0007669"/>
    <property type="project" value="UniProtKB-KW"/>
</dbReference>
<keyword evidence="1" id="KW-0059">Arsenical resistance</keyword>
<dbReference type="AlphaFoldDB" id="A0AAP6JG20"/>
<sequence>MPDSKSKPRGILFLCVANAARSQMAEGLARALLPETVRIASAGSSPGQLDPRAVAVMAEQGIDIQHHHSKSVDEIRLADFDQVVTLCADEVCPVAMGDFTRRHWPFPDPAGDRAGPDDLAPFRAVRDALRERISETFA</sequence>